<gene>
    <name evidence="11" type="primary">purC</name>
    <name evidence="13" type="ordered locus">Dtox_0730</name>
</gene>
<evidence type="ECO:0000313" key="14">
    <source>
        <dbReference type="Proteomes" id="UP000002217"/>
    </source>
</evidence>
<reference evidence="13 14" key="1">
    <citation type="journal article" date="2009" name="Stand. Genomic Sci.">
        <title>Complete genome sequence of Desulfotomaculum acetoxidans type strain (5575).</title>
        <authorList>
            <person name="Spring S."/>
            <person name="Lapidus A."/>
            <person name="Schroder M."/>
            <person name="Gleim D."/>
            <person name="Sims D."/>
            <person name="Meincke L."/>
            <person name="Glavina Del Rio T."/>
            <person name="Tice H."/>
            <person name="Copeland A."/>
            <person name="Cheng J.F."/>
            <person name="Lucas S."/>
            <person name="Chen F."/>
            <person name="Nolan M."/>
            <person name="Bruce D."/>
            <person name="Goodwin L."/>
            <person name="Pitluck S."/>
            <person name="Ivanova N."/>
            <person name="Mavromatis K."/>
            <person name="Mikhailova N."/>
            <person name="Pati A."/>
            <person name="Chen A."/>
            <person name="Palaniappan K."/>
            <person name="Land M."/>
            <person name="Hauser L."/>
            <person name="Chang Y.J."/>
            <person name="Jeffries C.D."/>
            <person name="Chain P."/>
            <person name="Saunders E."/>
            <person name="Brettin T."/>
            <person name="Detter J.C."/>
            <person name="Goker M."/>
            <person name="Bristow J."/>
            <person name="Eisen J.A."/>
            <person name="Markowitz V."/>
            <person name="Hugenholtz P."/>
            <person name="Kyrpides N.C."/>
            <person name="Klenk H.P."/>
            <person name="Han C."/>
        </authorList>
    </citation>
    <scope>NUCLEOTIDE SEQUENCE [LARGE SCALE GENOMIC DNA]</scope>
    <source>
        <strain evidence="14">ATCC 49208 / DSM 771 / VKM B-1644</strain>
    </source>
</reference>
<dbReference type="eggNOG" id="COG0152">
    <property type="taxonomic scope" value="Bacteria"/>
</dbReference>
<dbReference type="FunFam" id="3.30.470.20:FF:000006">
    <property type="entry name" value="Phosphoribosylaminoimidazole-succinocarboxamide synthase"/>
    <property type="match status" value="1"/>
</dbReference>
<dbReference type="SUPFAM" id="SSF56104">
    <property type="entry name" value="SAICAR synthase-like"/>
    <property type="match status" value="1"/>
</dbReference>
<proteinExistence type="inferred from homology"/>
<keyword evidence="6 11" id="KW-0547">Nucleotide-binding</keyword>
<comment type="catalytic activity">
    <reaction evidence="10 11">
        <text>5-amino-1-(5-phospho-D-ribosyl)imidazole-4-carboxylate + L-aspartate + ATP = (2S)-2-[5-amino-1-(5-phospho-beta-D-ribosyl)imidazole-4-carboxamido]succinate + ADP + phosphate + 2 H(+)</text>
        <dbReference type="Rhea" id="RHEA:22628"/>
        <dbReference type="ChEBI" id="CHEBI:15378"/>
        <dbReference type="ChEBI" id="CHEBI:29991"/>
        <dbReference type="ChEBI" id="CHEBI:30616"/>
        <dbReference type="ChEBI" id="CHEBI:43474"/>
        <dbReference type="ChEBI" id="CHEBI:58443"/>
        <dbReference type="ChEBI" id="CHEBI:77657"/>
        <dbReference type="ChEBI" id="CHEBI:456216"/>
        <dbReference type="EC" id="6.3.2.6"/>
    </reaction>
</comment>
<evidence type="ECO:0000256" key="3">
    <source>
        <dbReference type="ARBA" id="ARBA00012217"/>
    </source>
</evidence>
<evidence type="ECO:0000259" key="12">
    <source>
        <dbReference type="Pfam" id="PF01259"/>
    </source>
</evidence>
<dbReference type="STRING" id="485916.Dtox_0730"/>
<dbReference type="GO" id="GO:0005524">
    <property type="term" value="F:ATP binding"/>
    <property type="evidence" value="ECO:0007669"/>
    <property type="project" value="UniProtKB-KW"/>
</dbReference>
<evidence type="ECO:0000313" key="13">
    <source>
        <dbReference type="EMBL" id="ACV61644.1"/>
    </source>
</evidence>
<organism evidence="13 14">
    <name type="scientific">Desulfofarcimen acetoxidans (strain ATCC 49208 / DSM 771 / KCTC 5769 / VKM B-1644 / 5575)</name>
    <name type="common">Desulfotomaculum acetoxidans</name>
    <dbReference type="NCBI Taxonomy" id="485916"/>
    <lineage>
        <taxon>Bacteria</taxon>
        <taxon>Bacillati</taxon>
        <taxon>Bacillota</taxon>
        <taxon>Clostridia</taxon>
        <taxon>Eubacteriales</taxon>
        <taxon>Peptococcaceae</taxon>
        <taxon>Desulfofarcimen</taxon>
    </lineage>
</organism>
<evidence type="ECO:0000256" key="10">
    <source>
        <dbReference type="ARBA" id="ARBA00048475"/>
    </source>
</evidence>
<evidence type="ECO:0000256" key="8">
    <source>
        <dbReference type="ARBA" id="ARBA00022840"/>
    </source>
</evidence>
<dbReference type="EC" id="6.3.2.6" evidence="3 11"/>
<dbReference type="GO" id="GO:0006189">
    <property type="term" value="P:'de novo' IMP biosynthetic process"/>
    <property type="evidence" value="ECO:0007669"/>
    <property type="project" value="UniProtKB-UniRule"/>
</dbReference>
<evidence type="ECO:0000256" key="2">
    <source>
        <dbReference type="ARBA" id="ARBA00010190"/>
    </source>
</evidence>
<evidence type="ECO:0000256" key="11">
    <source>
        <dbReference type="HAMAP-Rule" id="MF_00137"/>
    </source>
</evidence>
<dbReference type="RefSeq" id="WP_015756362.1">
    <property type="nucleotide sequence ID" value="NC_013216.1"/>
</dbReference>
<comment type="pathway">
    <text evidence="1 11">Purine metabolism; IMP biosynthesis via de novo pathway; 5-amino-1-(5-phospho-D-ribosyl)imidazole-4-carboxamide from 5-amino-1-(5-phospho-D-ribosyl)imidazole-4-carboxylate: step 1/2.</text>
</comment>
<dbReference type="NCBIfam" id="TIGR00081">
    <property type="entry name" value="purC"/>
    <property type="match status" value="1"/>
</dbReference>
<name>C8W1J9_DESAS</name>
<feature type="domain" description="SAICAR synthetase/ADE2 N-terminal" evidence="12">
    <location>
        <begin position="7"/>
        <end position="231"/>
    </location>
</feature>
<dbReference type="HAMAP" id="MF_00137">
    <property type="entry name" value="SAICAR_synth"/>
    <property type="match status" value="1"/>
</dbReference>
<dbReference type="PANTHER" id="PTHR43599">
    <property type="entry name" value="MULTIFUNCTIONAL PROTEIN ADE2"/>
    <property type="match status" value="1"/>
</dbReference>
<sequence>MQKLQMLYEGKAKRVYKTDHPECFWVEFKDDATAFNGAKKGTIDNKGVLNTQISAYFFNLLAEKGIPSHFVSLQGDRDMIVKALKILMVEVVVRNIAAGSLSKRVGLPEGTLLDFPIVEFYYKNDSLNDPLINDDHARVLKLATPEQLQLMRQTGLQVNRILLEHLSDKDIYLVDFKLEFGIHNGKFLLGDEISPDTCRFWDKHTGEKLDKDRFRRDLGDVEAAYREIYRRLTGNTFQINEVQGNR</sequence>
<dbReference type="PANTHER" id="PTHR43599:SF3">
    <property type="entry name" value="SI:DKEY-6E2.2"/>
    <property type="match status" value="1"/>
</dbReference>
<dbReference type="InterPro" id="IPR028923">
    <property type="entry name" value="SAICAR_synt/ADE2_N"/>
</dbReference>
<accession>C8W1J9</accession>
<dbReference type="UniPathway" id="UPA00074">
    <property type="reaction ID" value="UER00131"/>
</dbReference>
<keyword evidence="7 11" id="KW-0658">Purine biosynthesis</keyword>
<dbReference type="Gene3D" id="3.30.200.20">
    <property type="entry name" value="Phosphorylase Kinase, domain 1"/>
    <property type="match status" value="1"/>
</dbReference>
<dbReference type="InterPro" id="IPR001636">
    <property type="entry name" value="SAICAR_synth"/>
</dbReference>
<dbReference type="Pfam" id="PF01259">
    <property type="entry name" value="SAICAR_synt"/>
    <property type="match status" value="1"/>
</dbReference>
<dbReference type="PROSITE" id="PS01058">
    <property type="entry name" value="SAICAR_SYNTHETASE_2"/>
    <property type="match status" value="1"/>
</dbReference>
<evidence type="ECO:0000256" key="5">
    <source>
        <dbReference type="ARBA" id="ARBA00022598"/>
    </source>
</evidence>
<evidence type="ECO:0000256" key="1">
    <source>
        <dbReference type="ARBA" id="ARBA00004672"/>
    </source>
</evidence>
<dbReference type="Gene3D" id="3.30.470.20">
    <property type="entry name" value="ATP-grasp fold, B domain"/>
    <property type="match status" value="1"/>
</dbReference>
<evidence type="ECO:0000256" key="7">
    <source>
        <dbReference type="ARBA" id="ARBA00022755"/>
    </source>
</evidence>
<dbReference type="InterPro" id="IPR050089">
    <property type="entry name" value="SAICAR_synthetase"/>
</dbReference>
<dbReference type="Proteomes" id="UP000002217">
    <property type="component" value="Chromosome"/>
</dbReference>
<evidence type="ECO:0000256" key="6">
    <source>
        <dbReference type="ARBA" id="ARBA00022741"/>
    </source>
</evidence>
<keyword evidence="5 11" id="KW-0436">Ligase</keyword>
<keyword evidence="14" id="KW-1185">Reference proteome</keyword>
<dbReference type="CDD" id="cd01415">
    <property type="entry name" value="SAICAR_synt_PurC"/>
    <property type="match status" value="1"/>
</dbReference>
<comment type="similarity">
    <text evidence="2 11">Belongs to the SAICAR synthetase family.</text>
</comment>
<dbReference type="InterPro" id="IPR018236">
    <property type="entry name" value="SAICAR_synthetase_CS"/>
</dbReference>
<dbReference type="HOGENOM" id="CLU_061495_2_0_9"/>
<dbReference type="InterPro" id="IPR033934">
    <property type="entry name" value="SAICAR_synt_PurC"/>
</dbReference>
<dbReference type="GO" id="GO:0009236">
    <property type="term" value="P:cobalamin biosynthetic process"/>
    <property type="evidence" value="ECO:0007669"/>
    <property type="project" value="InterPro"/>
</dbReference>
<dbReference type="OrthoDB" id="9801549at2"/>
<keyword evidence="8 11" id="KW-0067">ATP-binding</keyword>
<evidence type="ECO:0000256" key="9">
    <source>
        <dbReference type="ARBA" id="ARBA00030409"/>
    </source>
</evidence>
<evidence type="ECO:0000256" key="4">
    <source>
        <dbReference type="ARBA" id="ARBA00016460"/>
    </source>
</evidence>
<dbReference type="AlphaFoldDB" id="C8W1J9"/>
<dbReference type="KEGG" id="dae:Dtox_0730"/>
<dbReference type="EMBL" id="CP001720">
    <property type="protein sequence ID" value="ACV61644.1"/>
    <property type="molecule type" value="Genomic_DNA"/>
</dbReference>
<protein>
    <recommendedName>
        <fullName evidence="4 11">Phosphoribosylaminoimidazole-succinocarboxamide synthase</fullName>
        <ecNumber evidence="3 11">6.3.2.6</ecNumber>
    </recommendedName>
    <alternativeName>
        <fullName evidence="9 11">SAICAR synthetase</fullName>
    </alternativeName>
</protein>
<dbReference type="GO" id="GO:0004639">
    <property type="term" value="F:phosphoribosylaminoimidazolesuccinocarboxamide synthase activity"/>
    <property type="evidence" value="ECO:0007669"/>
    <property type="project" value="UniProtKB-UniRule"/>
</dbReference>